<comment type="subcellular location">
    <subcellularLocation>
        <location evidence="1">Cell membrane</location>
        <topology evidence="1">Single-pass membrane protein</topology>
    </subcellularLocation>
</comment>
<keyword evidence="2" id="KW-1003">Cell membrane</keyword>
<dbReference type="PANTHER" id="PTHR33885:SF3">
    <property type="entry name" value="PHAGE SHOCK PROTEIN C"/>
    <property type="match status" value="1"/>
</dbReference>
<evidence type="ECO:0000256" key="3">
    <source>
        <dbReference type="ARBA" id="ARBA00022692"/>
    </source>
</evidence>
<gene>
    <name evidence="9" type="ORF">WQQ_28730</name>
</gene>
<accession>I8I022</accession>
<dbReference type="PANTHER" id="PTHR33885">
    <property type="entry name" value="PHAGE SHOCK PROTEIN C"/>
    <property type="match status" value="1"/>
</dbReference>
<dbReference type="RefSeq" id="WP_007185814.1">
    <property type="nucleotide sequence ID" value="NZ_AKGD01000002.1"/>
</dbReference>
<evidence type="ECO:0000256" key="6">
    <source>
        <dbReference type="SAM" id="MobiDB-lite"/>
    </source>
</evidence>
<keyword evidence="3 7" id="KW-0812">Transmembrane</keyword>
<feature type="transmembrane region" description="Helical" evidence="7">
    <location>
        <begin position="37"/>
        <end position="64"/>
    </location>
</feature>
<evidence type="ECO:0000313" key="9">
    <source>
        <dbReference type="EMBL" id="EIT69291.1"/>
    </source>
</evidence>
<evidence type="ECO:0000256" key="4">
    <source>
        <dbReference type="ARBA" id="ARBA00022989"/>
    </source>
</evidence>
<evidence type="ECO:0000256" key="7">
    <source>
        <dbReference type="SAM" id="Phobius"/>
    </source>
</evidence>
<sequence length="139" mass="15557">MAKFSSRMSNFRRYPADGYVGGVCAGIASYLDWNVRLIRALAVLTLIFGGGFPILLVYGVLWYVMEEDKGPAPSGDDGSHEPYAGSSSRYESRRGRYSPPSSGDIKARFTRLEQRLSNMEECVTSNDYELRRELRKLGA</sequence>
<dbReference type="OrthoDB" id="7359894at2"/>
<evidence type="ECO:0000256" key="1">
    <source>
        <dbReference type="ARBA" id="ARBA00004162"/>
    </source>
</evidence>
<evidence type="ECO:0000256" key="5">
    <source>
        <dbReference type="ARBA" id="ARBA00023136"/>
    </source>
</evidence>
<comment type="caution">
    <text evidence="9">The sequence shown here is derived from an EMBL/GenBank/DDBJ whole genome shotgun (WGS) entry which is preliminary data.</text>
</comment>
<protein>
    <recommendedName>
        <fullName evidence="8">Phage shock protein PspC N-terminal domain-containing protein</fullName>
    </recommendedName>
</protein>
<feature type="region of interest" description="Disordered" evidence="6">
    <location>
        <begin position="70"/>
        <end position="105"/>
    </location>
</feature>
<dbReference type="InterPro" id="IPR007168">
    <property type="entry name" value="Phageshock_PspC_N"/>
</dbReference>
<evidence type="ECO:0000313" key="10">
    <source>
        <dbReference type="Proteomes" id="UP000003704"/>
    </source>
</evidence>
<reference evidence="9 10" key="1">
    <citation type="journal article" date="2012" name="J. Bacteriol.">
        <title>Genome Sequence of n-Alkane-Degrading Hydrocarboniphaga effusa Strain AP103T (ATCC BAA-332T).</title>
        <authorList>
            <person name="Chang H.K."/>
            <person name="Zylstra G.J."/>
            <person name="Chae J.C."/>
        </authorList>
    </citation>
    <scope>NUCLEOTIDE SEQUENCE [LARGE SCALE GENOMIC DNA]</scope>
    <source>
        <strain evidence="9 10">AP103</strain>
    </source>
</reference>
<dbReference type="Proteomes" id="UP000003704">
    <property type="component" value="Unassembled WGS sequence"/>
</dbReference>
<feature type="domain" description="Phage shock protein PspC N-terminal" evidence="8">
    <location>
        <begin position="10"/>
        <end position="67"/>
    </location>
</feature>
<keyword evidence="10" id="KW-1185">Reference proteome</keyword>
<organism evidence="9 10">
    <name type="scientific">Hydrocarboniphaga effusa AP103</name>
    <dbReference type="NCBI Taxonomy" id="1172194"/>
    <lineage>
        <taxon>Bacteria</taxon>
        <taxon>Pseudomonadati</taxon>
        <taxon>Pseudomonadota</taxon>
        <taxon>Gammaproteobacteria</taxon>
        <taxon>Nevskiales</taxon>
        <taxon>Nevskiaceae</taxon>
        <taxon>Hydrocarboniphaga</taxon>
    </lineage>
</organism>
<name>I8I022_9GAMM</name>
<evidence type="ECO:0000259" key="8">
    <source>
        <dbReference type="Pfam" id="PF04024"/>
    </source>
</evidence>
<dbReference type="AlphaFoldDB" id="I8I022"/>
<dbReference type="Pfam" id="PF04024">
    <property type="entry name" value="PspC"/>
    <property type="match status" value="1"/>
</dbReference>
<proteinExistence type="predicted"/>
<dbReference type="EMBL" id="AKGD01000002">
    <property type="protein sequence ID" value="EIT69291.1"/>
    <property type="molecule type" value="Genomic_DNA"/>
</dbReference>
<keyword evidence="4 7" id="KW-1133">Transmembrane helix</keyword>
<evidence type="ECO:0000256" key="2">
    <source>
        <dbReference type="ARBA" id="ARBA00022475"/>
    </source>
</evidence>
<dbReference type="InterPro" id="IPR052027">
    <property type="entry name" value="PspC"/>
</dbReference>
<dbReference type="GO" id="GO:0005886">
    <property type="term" value="C:plasma membrane"/>
    <property type="evidence" value="ECO:0007669"/>
    <property type="project" value="UniProtKB-SubCell"/>
</dbReference>
<dbReference type="STRING" id="1172194.WQQ_28730"/>
<keyword evidence="5 7" id="KW-0472">Membrane</keyword>